<feature type="transmembrane region" description="Helical" evidence="9">
    <location>
        <begin position="138"/>
        <end position="155"/>
    </location>
</feature>
<comment type="catalytic activity">
    <reaction evidence="1">
        <text>ATP + protein L-histidine = ADP + protein N-phospho-L-histidine.</text>
        <dbReference type="EC" id="2.7.13.3"/>
    </reaction>
</comment>
<evidence type="ECO:0000313" key="11">
    <source>
        <dbReference type="EMBL" id="RTE08335.1"/>
    </source>
</evidence>
<evidence type="ECO:0000313" key="12">
    <source>
        <dbReference type="Proteomes" id="UP000276128"/>
    </source>
</evidence>
<evidence type="ECO:0000256" key="8">
    <source>
        <dbReference type="ARBA" id="ARBA00023012"/>
    </source>
</evidence>
<keyword evidence="3" id="KW-0597">Phosphoprotein</keyword>
<dbReference type="AlphaFoldDB" id="A0A430JBD6"/>
<dbReference type="InterPro" id="IPR003594">
    <property type="entry name" value="HATPase_dom"/>
</dbReference>
<evidence type="ECO:0000256" key="5">
    <source>
        <dbReference type="ARBA" id="ARBA00022741"/>
    </source>
</evidence>
<dbReference type="Gene3D" id="1.20.5.1930">
    <property type="match status" value="1"/>
</dbReference>
<dbReference type="GO" id="GO:0046983">
    <property type="term" value="F:protein dimerization activity"/>
    <property type="evidence" value="ECO:0007669"/>
    <property type="project" value="InterPro"/>
</dbReference>
<organism evidence="11 12">
    <name type="scientific">Paenibacillus whitsoniae</name>
    <dbReference type="NCBI Taxonomy" id="2496558"/>
    <lineage>
        <taxon>Bacteria</taxon>
        <taxon>Bacillati</taxon>
        <taxon>Bacillota</taxon>
        <taxon>Bacilli</taxon>
        <taxon>Bacillales</taxon>
        <taxon>Paenibacillaceae</taxon>
        <taxon>Paenibacillus</taxon>
    </lineage>
</organism>
<evidence type="ECO:0000256" key="6">
    <source>
        <dbReference type="ARBA" id="ARBA00022777"/>
    </source>
</evidence>
<keyword evidence="4" id="KW-0808">Transferase</keyword>
<dbReference type="InterPro" id="IPR036890">
    <property type="entry name" value="HATPase_C_sf"/>
</dbReference>
<feature type="domain" description="Histidine kinase" evidence="10">
    <location>
        <begin position="317"/>
        <end position="513"/>
    </location>
</feature>
<keyword evidence="7" id="KW-0067">ATP-binding</keyword>
<dbReference type="Pfam" id="PF07730">
    <property type="entry name" value="HisKA_3"/>
    <property type="match status" value="1"/>
</dbReference>
<comment type="caution">
    <text evidence="11">The sequence shown here is derived from an EMBL/GenBank/DDBJ whole genome shotgun (WGS) entry which is preliminary data.</text>
</comment>
<dbReference type="PROSITE" id="PS50109">
    <property type="entry name" value="HIS_KIN"/>
    <property type="match status" value="1"/>
</dbReference>
<feature type="transmembrane region" description="Helical" evidence="9">
    <location>
        <begin position="39"/>
        <end position="57"/>
    </location>
</feature>
<dbReference type="RefSeq" id="WP_126142636.1">
    <property type="nucleotide sequence ID" value="NZ_RXHU01000054.1"/>
</dbReference>
<evidence type="ECO:0000256" key="3">
    <source>
        <dbReference type="ARBA" id="ARBA00022553"/>
    </source>
</evidence>
<dbReference type="Proteomes" id="UP000276128">
    <property type="component" value="Unassembled WGS sequence"/>
</dbReference>
<dbReference type="GO" id="GO:0016020">
    <property type="term" value="C:membrane"/>
    <property type="evidence" value="ECO:0007669"/>
    <property type="project" value="InterPro"/>
</dbReference>
<name>A0A430JBD6_9BACL</name>
<evidence type="ECO:0000259" key="10">
    <source>
        <dbReference type="PROSITE" id="PS50109"/>
    </source>
</evidence>
<sequence length="518" mass="59542">MILQGQSQANLNVFVGCKWVLLLAGLWLYVENYSLQPELLLLVILAQTVFTLAYLQVQNKWGWLATAALDLTCTLYLLSRTGGLSSTLLVYSFAGILPWKRLMGWKQYYAIVLVYAALLPLLLRWLPGPTGELEASRYWGYGFLVFIFCVLIGLYQHSRLAVYHTYRQLAMIYRARTYAASSSSIERIPYTEELLRKALDGRDVLLILPVWLESGKVQSWKHTYYANYLQQNPPSFPKQYANLPSPTGERVPYYIKTLTDRRGSHYGWLLVRANKHELTTIHKMYIQLMLIRLEADHFVQEELAHSAEAAVSLERETIAQNIHDGIAQELFFISIQLFQLKQALPQDAREQMLPHVLEVERKVKESHRDIRQFITELKDEKRKINLHHAIEKLLHRVTEHTKVRPVFVKNGWTPHEQLEVEEAIYHLVEEAANNVVKHAQASHLYVNIEVTSVQWEVTVKDDGRGMAIREELTQRHFGLEGMENRIKALNGTLVVQSEPGAGTTVTACIPRERGVGFV</sequence>
<evidence type="ECO:0000256" key="9">
    <source>
        <dbReference type="SAM" id="Phobius"/>
    </source>
</evidence>
<dbReference type="EMBL" id="RXHU01000054">
    <property type="protein sequence ID" value="RTE08335.1"/>
    <property type="molecule type" value="Genomic_DNA"/>
</dbReference>
<dbReference type="OrthoDB" id="9781904at2"/>
<dbReference type="GO" id="GO:0000155">
    <property type="term" value="F:phosphorelay sensor kinase activity"/>
    <property type="evidence" value="ECO:0007669"/>
    <property type="project" value="InterPro"/>
</dbReference>
<evidence type="ECO:0000256" key="2">
    <source>
        <dbReference type="ARBA" id="ARBA00012438"/>
    </source>
</evidence>
<evidence type="ECO:0000256" key="4">
    <source>
        <dbReference type="ARBA" id="ARBA00022679"/>
    </source>
</evidence>
<dbReference type="InterPro" id="IPR005467">
    <property type="entry name" value="His_kinase_dom"/>
</dbReference>
<gene>
    <name evidence="11" type="ORF">EJQ19_18095</name>
</gene>
<feature type="transmembrane region" description="Helical" evidence="9">
    <location>
        <begin position="12"/>
        <end position="30"/>
    </location>
</feature>
<reference evidence="11 12" key="1">
    <citation type="submission" date="2018-12" db="EMBL/GenBank/DDBJ databases">
        <title>Bacillus ochoae sp. nov., Paenibacillus whitsoniae sp. nov., Paenibacillus spiritus sp. nov. Isolated from the Mars Exploration Rover during spacecraft assembly.</title>
        <authorList>
            <person name="Seuylemezian A."/>
            <person name="Vaishampayan P."/>
        </authorList>
    </citation>
    <scope>NUCLEOTIDE SEQUENCE [LARGE SCALE GENOMIC DNA]</scope>
    <source>
        <strain evidence="11 12">MER 54</strain>
    </source>
</reference>
<protein>
    <recommendedName>
        <fullName evidence="2">histidine kinase</fullName>
        <ecNumber evidence="2">2.7.13.3</ecNumber>
    </recommendedName>
</protein>
<dbReference type="CDD" id="cd16917">
    <property type="entry name" value="HATPase_UhpB-NarQ-NarX-like"/>
    <property type="match status" value="1"/>
</dbReference>
<dbReference type="PANTHER" id="PTHR24421">
    <property type="entry name" value="NITRATE/NITRITE SENSOR PROTEIN NARX-RELATED"/>
    <property type="match status" value="1"/>
</dbReference>
<keyword evidence="6 11" id="KW-0418">Kinase</keyword>
<dbReference type="PANTHER" id="PTHR24421:SF10">
    <property type="entry name" value="NITRATE_NITRITE SENSOR PROTEIN NARQ"/>
    <property type="match status" value="1"/>
</dbReference>
<dbReference type="Pfam" id="PF02518">
    <property type="entry name" value="HATPase_c"/>
    <property type="match status" value="1"/>
</dbReference>
<keyword evidence="9" id="KW-0472">Membrane</keyword>
<keyword evidence="12" id="KW-1185">Reference proteome</keyword>
<keyword evidence="9" id="KW-1133">Transmembrane helix</keyword>
<keyword evidence="5" id="KW-0547">Nucleotide-binding</keyword>
<dbReference type="EC" id="2.7.13.3" evidence="2"/>
<feature type="transmembrane region" description="Helical" evidence="9">
    <location>
        <begin position="108"/>
        <end position="126"/>
    </location>
</feature>
<dbReference type="GO" id="GO:0005524">
    <property type="term" value="F:ATP binding"/>
    <property type="evidence" value="ECO:0007669"/>
    <property type="project" value="UniProtKB-KW"/>
</dbReference>
<keyword evidence="9" id="KW-0812">Transmembrane</keyword>
<dbReference type="InterPro" id="IPR011712">
    <property type="entry name" value="Sig_transdc_His_kin_sub3_dim/P"/>
</dbReference>
<dbReference type="SUPFAM" id="SSF55874">
    <property type="entry name" value="ATPase domain of HSP90 chaperone/DNA topoisomerase II/histidine kinase"/>
    <property type="match status" value="1"/>
</dbReference>
<keyword evidence="8" id="KW-0902">Two-component regulatory system</keyword>
<accession>A0A430JBD6</accession>
<feature type="transmembrane region" description="Helical" evidence="9">
    <location>
        <begin position="77"/>
        <end position="96"/>
    </location>
</feature>
<proteinExistence type="predicted"/>
<dbReference type="SMART" id="SM00387">
    <property type="entry name" value="HATPase_c"/>
    <property type="match status" value="1"/>
</dbReference>
<evidence type="ECO:0000256" key="7">
    <source>
        <dbReference type="ARBA" id="ARBA00022840"/>
    </source>
</evidence>
<dbReference type="Gene3D" id="3.30.565.10">
    <property type="entry name" value="Histidine kinase-like ATPase, C-terminal domain"/>
    <property type="match status" value="1"/>
</dbReference>
<dbReference type="InterPro" id="IPR050482">
    <property type="entry name" value="Sensor_HK_TwoCompSys"/>
</dbReference>
<evidence type="ECO:0000256" key="1">
    <source>
        <dbReference type="ARBA" id="ARBA00000085"/>
    </source>
</evidence>